<feature type="transmembrane region" description="Helical" evidence="6">
    <location>
        <begin position="181"/>
        <end position="201"/>
    </location>
</feature>
<evidence type="ECO:0000256" key="5">
    <source>
        <dbReference type="ARBA" id="ARBA00023136"/>
    </source>
</evidence>
<dbReference type="Proteomes" id="UP000321773">
    <property type="component" value="Unassembled WGS sequence"/>
</dbReference>
<evidence type="ECO:0000313" key="8">
    <source>
        <dbReference type="EMBL" id="SFS88598.1"/>
    </source>
</evidence>
<keyword evidence="5 6" id="KW-0472">Membrane</keyword>
<sequence length="511" mass="56706">MSQTDKEMVRGAIILTYAGLLSKVLSAFYRIPLQNITGDVGFYIYQQIYPFIGMMTMMMLYGLPQSIAALVIEKPKMRQYKRQMRIFLYSVCFSLFIVLFMMAPMMSEWMGDASLVSSLRVAFLLLFVLPELSLQRGLDQANGFSKRTAISQVLEQLFRVSIIITGAILVVRLNLSLYDIGVVASLGAITGGLVALIYFYVQKKHEVVLPVTESEGDHVYRELMKPLFIYSVIIAMNHMILLLLQWVDAFTLVELLQQQGVDLLEAKQLKGILDRAQPLSQLGIVASSSITLALVPGLSRATKAKNTKRFIHLAELAYRYGLYLSGAATVGLIILMPKVNLVLFKDTAGTLSLQLFVVAIVFTSLAIIISSILQAIGKGRQVITALVGGMVVKYLANQWLVPIFFLPGAAVSTVLSSLTIFIVNYYLLKQHLKAPLRLPLMAFMGSLMVLMVSVLGLDYVLSPYLFMSSRFAQFIYLLGLIAVGVFAYGLSLIKTGAMTTEERAELFSKKK</sequence>
<dbReference type="InterPro" id="IPR050833">
    <property type="entry name" value="Poly_Biosynth_Transport"/>
</dbReference>
<dbReference type="PANTHER" id="PTHR30250:SF29">
    <property type="entry name" value="POLYSACCHARIDE BIOSYNTHESIS PROTEIN C-TERMINAL DOMAIN-CONTAINING PROTEIN"/>
    <property type="match status" value="1"/>
</dbReference>
<evidence type="ECO:0000256" key="4">
    <source>
        <dbReference type="ARBA" id="ARBA00022989"/>
    </source>
</evidence>
<evidence type="ECO:0000256" key="6">
    <source>
        <dbReference type="SAM" id="Phobius"/>
    </source>
</evidence>
<feature type="transmembrane region" description="Helical" evidence="6">
    <location>
        <begin position="320"/>
        <end position="339"/>
    </location>
</feature>
<feature type="transmembrane region" description="Helical" evidence="6">
    <location>
        <begin position="51"/>
        <end position="72"/>
    </location>
</feature>
<proteinExistence type="predicted"/>
<dbReference type="Pfam" id="PF01943">
    <property type="entry name" value="Polysacc_synt"/>
    <property type="match status" value="1"/>
</dbReference>
<dbReference type="InterPro" id="IPR002797">
    <property type="entry name" value="Polysacc_synth"/>
</dbReference>
<dbReference type="PANTHER" id="PTHR30250">
    <property type="entry name" value="PST FAMILY PREDICTED COLANIC ACID TRANSPORTER"/>
    <property type="match status" value="1"/>
</dbReference>
<evidence type="ECO:0000313" key="9">
    <source>
        <dbReference type="Proteomes" id="UP000199139"/>
    </source>
</evidence>
<dbReference type="CDD" id="cd13124">
    <property type="entry name" value="MATE_SpoVB_like"/>
    <property type="match status" value="1"/>
</dbReference>
<dbReference type="EMBL" id="BJWJ01000015">
    <property type="protein sequence ID" value="GEM04666.1"/>
    <property type="molecule type" value="Genomic_DNA"/>
</dbReference>
<feature type="transmembrane region" description="Helical" evidence="6">
    <location>
        <begin position="406"/>
        <end position="428"/>
    </location>
</feature>
<feature type="transmembrane region" description="Helical" evidence="6">
    <location>
        <begin position="157"/>
        <end position="175"/>
    </location>
</feature>
<evidence type="ECO:0000256" key="3">
    <source>
        <dbReference type="ARBA" id="ARBA00022692"/>
    </source>
</evidence>
<evidence type="ECO:0000256" key="1">
    <source>
        <dbReference type="ARBA" id="ARBA00004651"/>
    </source>
</evidence>
<dbReference type="STRING" id="306541.SAMN05421668_11535"/>
<name>A0A1I6THI6_9BACI</name>
<protein>
    <submittedName>
        <fullName evidence="7">Polysaccharide biosynthesis family protein</fullName>
    </submittedName>
    <submittedName>
        <fullName evidence="8">Polysaccharide transporter, PST family</fullName>
    </submittedName>
</protein>
<feature type="transmembrane region" description="Helical" evidence="6">
    <location>
        <begin position="351"/>
        <end position="370"/>
    </location>
</feature>
<organism evidence="8 9">
    <name type="scientific">Halolactibacillus miurensis</name>
    <dbReference type="NCBI Taxonomy" id="306541"/>
    <lineage>
        <taxon>Bacteria</taxon>
        <taxon>Bacillati</taxon>
        <taxon>Bacillota</taxon>
        <taxon>Bacilli</taxon>
        <taxon>Bacillales</taxon>
        <taxon>Bacillaceae</taxon>
        <taxon>Halolactibacillus</taxon>
    </lineage>
</organism>
<keyword evidence="10" id="KW-1185">Reference proteome</keyword>
<dbReference type="RefSeq" id="WP_089854584.1">
    <property type="nucleotide sequence ID" value="NZ_BJWJ01000015.1"/>
</dbReference>
<feature type="transmembrane region" description="Helical" evidence="6">
    <location>
        <begin position="227"/>
        <end position="247"/>
    </location>
</feature>
<dbReference type="GO" id="GO:0005886">
    <property type="term" value="C:plasma membrane"/>
    <property type="evidence" value="ECO:0007669"/>
    <property type="project" value="UniProtKB-SubCell"/>
</dbReference>
<accession>A0A1I6THI6</accession>
<dbReference type="Proteomes" id="UP000199139">
    <property type="component" value="Unassembled WGS sequence"/>
</dbReference>
<feature type="transmembrane region" description="Helical" evidence="6">
    <location>
        <begin position="109"/>
        <end position="129"/>
    </location>
</feature>
<gene>
    <name evidence="7" type="ORF">HMI01_16540</name>
    <name evidence="8" type="ORF">SAMN05421668_11535</name>
</gene>
<evidence type="ECO:0000313" key="10">
    <source>
        <dbReference type="Proteomes" id="UP000321773"/>
    </source>
</evidence>
<reference evidence="7 10" key="2">
    <citation type="submission" date="2019-07" db="EMBL/GenBank/DDBJ databases">
        <title>Whole genome shotgun sequence of Halolactibacillus miurensis NBRC 100873.</title>
        <authorList>
            <person name="Hosoyama A."/>
            <person name="Uohara A."/>
            <person name="Ohji S."/>
            <person name="Ichikawa N."/>
        </authorList>
    </citation>
    <scope>NUCLEOTIDE SEQUENCE [LARGE SCALE GENOMIC DNA]</scope>
    <source>
        <strain evidence="7 10">NBRC 100873</strain>
    </source>
</reference>
<dbReference type="AlphaFoldDB" id="A0A1I6THI6"/>
<reference evidence="8 9" key="1">
    <citation type="submission" date="2016-10" db="EMBL/GenBank/DDBJ databases">
        <authorList>
            <person name="de Groot N.N."/>
        </authorList>
    </citation>
    <scope>NUCLEOTIDE SEQUENCE [LARGE SCALE GENOMIC DNA]</scope>
    <source>
        <strain evidence="8 9">DSM 17074</strain>
    </source>
</reference>
<evidence type="ECO:0000313" key="7">
    <source>
        <dbReference type="EMBL" id="GEM04666.1"/>
    </source>
</evidence>
<feature type="transmembrane region" description="Helical" evidence="6">
    <location>
        <begin position="473"/>
        <end position="493"/>
    </location>
</feature>
<feature type="transmembrane region" description="Helical" evidence="6">
    <location>
        <begin position="440"/>
        <end position="461"/>
    </location>
</feature>
<dbReference type="InterPro" id="IPR024923">
    <property type="entry name" value="PG_synth_SpoVB"/>
</dbReference>
<feature type="transmembrane region" description="Helical" evidence="6">
    <location>
        <begin position="12"/>
        <end position="31"/>
    </location>
</feature>
<dbReference type="OrthoDB" id="9775950at2"/>
<dbReference type="EMBL" id="FPAI01000015">
    <property type="protein sequence ID" value="SFS88598.1"/>
    <property type="molecule type" value="Genomic_DNA"/>
</dbReference>
<feature type="transmembrane region" description="Helical" evidence="6">
    <location>
        <begin position="382"/>
        <end position="400"/>
    </location>
</feature>
<keyword evidence="2" id="KW-1003">Cell membrane</keyword>
<comment type="subcellular location">
    <subcellularLocation>
        <location evidence="1">Cell membrane</location>
        <topology evidence="1">Multi-pass membrane protein</topology>
    </subcellularLocation>
</comment>
<feature type="transmembrane region" description="Helical" evidence="6">
    <location>
        <begin position="84"/>
        <end position="103"/>
    </location>
</feature>
<feature type="transmembrane region" description="Helical" evidence="6">
    <location>
        <begin position="279"/>
        <end position="299"/>
    </location>
</feature>
<evidence type="ECO:0000256" key="2">
    <source>
        <dbReference type="ARBA" id="ARBA00022475"/>
    </source>
</evidence>
<keyword evidence="4 6" id="KW-1133">Transmembrane helix</keyword>
<keyword evidence="3 6" id="KW-0812">Transmembrane</keyword>